<organism evidence="2 3">
    <name type="scientific">Panicum virgatum</name>
    <name type="common">Blackwell switchgrass</name>
    <dbReference type="NCBI Taxonomy" id="38727"/>
    <lineage>
        <taxon>Eukaryota</taxon>
        <taxon>Viridiplantae</taxon>
        <taxon>Streptophyta</taxon>
        <taxon>Embryophyta</taxon>
        <taxon>Tracheophyta</taxon>
        <taxon>Spermatophyta</taxon>
        <taxon>Magnoliopsida</taxon>
        <taxon>Liliopsida</taxon>
        <taxon>Poales</taxon>
        <taxon>Poaceae</taxon>
        <taxon>PACMAD clade</taxon>
        <taxon>Panicoideae</taxon>
        <taxon>Panicodae</taxon>
        <taxon>Paniceae</taxon>
        <taxon>Panicinae</taxon>
        <taxon>Panicum</taxon>
        <taxon>Panicum sect. Hiantes</taxon>
    </lineage>
</organism>
<evidence type="ECO:0000256" key="1">
    <source>
        <dbReference type="SAM" id="MobiDB-lite"/>
    </source>
</evidence>
<dbReference type="EMBL" id="CM029038">
    <property type="protein sequence ID" value="KAG2648906.1"/>
    <property type="molecule type" value="Genomic_DNA"/>
</dbReference>
<dbReference type="GO" id="GO:0005635">
    <property type="term" value="C:nuclear envelope"/>
    <property type="evidence" value="ECO:0007669"/>
    <property type="project" value="TreeGrafter"/>
</dbReference>
<dbReference type="GO" id="GO:0071763">
    <property type="term" value="P:nuclear membrane organization"/>
    <property type="evidence" value="ECO:0007669"/>
    <property type="project" value="TreeGrafter"/>
</dbReference>
<protein>
    <submittedName>
        <fullName evidence="2">Uncharacterized protein</fullName>
    </submittedName>
</protein>
<dbReference type="Proteomes" id="UP000823388">
    <property type="component" value="Chromosome 1N"/>
</dbReference>
<feature type="compositionally biased region" description="Polar residues" evidence="1">
    <location>
        <begin position="344"/>
        <end position="357"/>
    </location>
</feature>
<gene>
    <name evidence="2" type="ORF">PVAP13_1NG072200</name>
</gene>
<accession>A0A8T0WT46</accession>
<keyword evidence="3" id="KW-1185">Reference proteome</keyword>
<comment type="caution">
    <text evidence="2">The sequence shown here is derived from an EMBL/GenBank/DDBJ whole genome shotgun (WGS) entry which is preliminary data.</text>
</comment>
<feature type="region of interest" description="Disordered" evidence="1">
    <location>
        <begin position="319"/>
        <end position="384"/>
    </location>
</feature>
<reference evidence="2" key="1">
    <citation type="submission" date="2020-05" db="EMBL/GenBank/DDBJ databases">
        <title>WGS assembly of Panicum virgatum.</title>
        <authorList>
            <person name="Lovell J.T."/>
            <person name="Jenkins J."/>
            <person name="Shu S."/>
            <person name="Juenger T.E."/>
            <person name="Schmutz J."/>
        </authorList>
    </citation>
    <scope>NUCLEOTIDE SEQUENCE</scope>
    <source>
        <strain evidence="2">AP13</strain>
    </source>
</reference>
<dbReference type="AlphaFoldDB" id="A0A8T0WT46"/>
<dbReference type="PANTHER" id="PTHR33416:SF14">
    <property type="entry name" value="OS06G0658500 PROTEIN"/>
    <property type="match status" value="1"/>
</dbReference>
<feature type="region of interest" description="Disordered" evidence="1">
    <location>
        <begin position="68"/>
        <end position="93"/>
    </location>
</feature>
<sequence length="384" mass="41356">MIRTYPRFRSATAAQQASTPSSLLSSRLCALMASSAAGDSSLPPPPLRGWISGLVSGAGRLLAAVLDPDSSASDTTTSSPESSQSPPRRALVAADDGTGTCVASDNYQLNLSGKEIVLKDSGNGSFAVVSEIDPKEAVKKLLMQDSYSRTECDELIKIIQERVVESDPGVDEPEIILPIAWHASTQQRHVAYSSSPNTSLQADLEIPAYSPGLENTVEKEWPKKSSTTIKGLGTKNHDKSQPVMKRRYNSTGATFEESRRVRLKQNGPSTLGKNDKCTTGNASCSASKLMFQEDIEAASSASMGFHPVNSSKSYKRSFNLESSIPTKARSPAPASRSRRPNNRQTARSSNGLPQLNNPAPMGQVPDAGRIQAKRQVGRPRRERR</sequence>
<feature type="compositionally biased region" description="Low complexity" evidence="1">
    <location>
        <begin position="68"/>
        <end position="87"/>
    </location>
</feature>
<feature type="region of interest" description="Disordered" evidence="1">
    <location>
        <begin position="248"/>
        <end position="282"/>
    </location>
</feature>
<name>A0A8T0WT46_PANVG</name>
<feature type="compositionally biased region" description="Basic residues" evidence="1">
    <location>
        <begin position="371"/>
        <end position="384"/>
    </location>
</feature>
<evidence type="ECO:0000313" key="3">
    <source>
        <dbReference type="Proteomes" id="UP000823388"/>
    </source>
</evidence>
<proteinExistence type="predicted"/>
<evidence type="ECO:0000313" key="2">
    <source>
        <dbReference type="EMBL" id="KAG2648906.1"/>
    </source>
</evidence>
<dbReference type="PANTHER" id="PTHR33416">
    <property type="entry name" value="NUCLEAR PORE COMPLEX PROTEIN NUP1"/>
    <property type="match status" value="1"/>
</dbReference>
<feature type="compositionally biased region" description="Polar residues" evidence="1">
    <location>
        <begin position="266"/>
        <end position="282"/>
    </location>
</feature>